<dbReference type="Proteomes" id="UP000190037">
    <property type="component" value="Unassembled WGS sequence"/>
</dbReference>
<name>A0A1T3NIZ8_9ACTN</name>
<protein>
    <submittedName>
        <fullName evidence="2">Uncharacterized protein</fullName>
    </submittedName>
</protein>
<feature type="region of interest" description="Disordered" evidence="1">
    <location>
        <begin position="21"/>
        <end position="46"/>
    </location>
</feature>
<gene>
    <name evidence="2" type="ORF">B4N89_45045</name>
</gene>
<dbReference type="STRING" id="159449.B4N89_45045"/>
<evidence type="ECO:0000313" key="3">
    <source>
        <dbReference type="Proteomes" id="UP000190037"/>
    </source>
</evidence>
<reference evidence="2 3" key="1">
    <citation type="submission" date="2017-03" db="EMBL/GenBank/DDBJ databases">
        <title>Draft genome sequence of Streptomyces scabrisporus NF3, endophyte isolated from Amphipterygium adstringens.</title>
        <authorList>
            <person name="Vazquez M."/>
            <person name="Ceapa C.D."/>
            <person name="Rodriguez Luna D."/>
            <person name="Sanchez Esquivel S."/>
        </authorList>
    </citation>
    <scope>NUCLEOTIDE SEQUENCE [LARGE SCALE GENOMIC DNA]</scope>
    <source>
        <strain evidence="2 3">NF3</strain>
    </source>
</reference>
<evidence type="ECO:0000313" key="2">
    <source>
        <dbReference type="EMBL" id="OPC76660.1"/>
    </source>
</evidence>
<keyword evidence="3" id="KW-1185">Reference proteome</keyword>
<feature type="compositionally biased region" description="Basic and acidic residues" evidence="1">
    <location>
        <begin position="21"/>
        <end position="31"/>
    </location>
</feature>
<sequence length="76" mass="8290">MGLGDRQHPCAVPLGIRACDDAEPPVRHEPSHGTGRGVVTASGEKRETSYVQSDFALSHGQAHQRHGIEHREICRP</sequence>
<dbReference type="EMBL" id="MWQN01000005">
    <property type="protein sequence ID" value="OPC76660.1"/>
    <property type="molecule type" value="Genomic_DNA"/>
</dbReference>
<proteinExistence type="predicted"/>
<accession>A0A1T3NIZ8</accession>
<dbReference type="AlphaFoldDB" id="A0A1T3NIZ8"/>
<organism evidence="2 3">
    <name type="scientific">Embleya scabrispora</name>
    <dbReference type="NCBI Taxonomy" id="159449"/>
    <lineage>
        <taxon>Bacteria</taxon>
        <taxon>Bacillati</taxon>
        <taxon>Actinomycetota</taxon>
        <taxon>Actinomycetes</taxon>
        <taxon>Kitasatosporales</taxon>
        <taxon>Streptomycetaceae</taxon>
        <taxon>Embleya</taxon>
    </lineage>
</organism>
<evidence type="ECO:0000256" key="1">
    <source>
        <dbReference type="SAM" id="MobiDB-lite"/>
    </source>
</evidence>
<comment type="caution">
    <text evidence="2">The sequence shown here is derived from an EMBL/GenBank/DDBJ whole genome shotgun (WGS) entry which is preliminary data.</text>
</comment>